<keyword evidence="1" id="KW-1133">Transmembrane helix</keyword>
<evidence type="ECO:0000313" key="3">
    <source>
        <dbReference type="Proteomes" id="UP001296581"/>
    </source>
</evidence>
<reference evidence="2" key="1">
    <citation type="journal article" date="2020" name="Cell Host Microbe">
        <title>Functional and Genomic Variation between Human-Derived Isolates of Lachnospiraceae Reveals Inter- and Intra-Species Diversity.</title>
        <authorList>
            <person name="Sorbara M.T."/>
            <person name="Littmann E.R."/>
            <person name="Fontana E."/>
            <person name="Moody T.U."/>
            <person name="Kohout C.E."/>
            <person name="Gjonbalaj M."/>
            <person name="Eaton V."/>
            <person name="Seok R."/>
            <person name="Leiner I.M."/>
            <person name="Pamer E.G."/>
        </authorList>
    </citation>
    <scope>NUCLEOTIDE SEQUENCE</scope>
    <source>
        <strain evidence="2">MSK.11.9</strain>
    </source>
</reference>
<comment type="caution">
    <text evidence="2">The sequence shown here is derived from an EMBL/GenBank/DDBJ whole genome shotgun (WGS) entry which is preliminary data.</text>
</comment>
<organism evidence="2 3">
    <name type="scientific">Mediterraneibacter gnavus</name>
    <name type="common">Ruminococcus gnavus</name>
    <dbReference type="NCBI Taxonomy" id="33038"/>
    <lineage>
        <taxon>Bacteria</taxon>
        <taxon>Bacillati</taxon>
        <taxon>Bacillota</taxon>
        <taxon>Clostridia</taxon>
        <taxon>Lachnospirales</taxon>
        <taxon>Lachnospiraceae</taxon>
        <taxon>Mediterraneibacter</taxon>
    </lineage>
</organism>
<reference evidence="2" key="2">
    <citation type="submission" date="2020-02" db="EMBL/GenBank/DDBJ databases">
        <authorList>
            <person name="Littmann E."/>
            <person name="Sorbara M."/>
        </authorList>
    </citation>
    <scope>NUCLEOTIDE SEQUENCE</scope>
    <source>
        <strain evidence="2">MSK.11.9</strain>
    </source>
</reference>
<evidence type="ECO:0008006" key="4">
    <source>
        <dbReference type="Google" id="ProtNLM"/>
    </source>
</evidence>
<evidence type="ECO:0000256" key="1">
    <source>
        <dbReference type="SAM" id="Phobius"/>
    </source>
</evidence>
<gene>
    <name evidence="2" type="ORF">G4981_12100</name>
</gene>
<dbReference type="RefSeq" id="WP_173903698.1">
    <property type="nucleotide sequence ID" value="NZ_JAAIRY010000022.1"/>
</dbReference>
<sequence length="158" mass="17850">MKSWIGEYGKIAAMAIILAVLFAFVWNRTDHGYLGALSKAEPKSFLKATDNSDFLVQLKPRPDPVLTVSVSKLKYQRRYDLLHGKEISARAVDADGRELPVSVIKLIAPDGSQLEKELNPEAFWTAQRGVYEITYQIEENYQGAYIRKVTKVCRVTVD</sequence>
<dbReference type="Proteomes" id="UP001296581">
    <property type="component" value="Unassembled WGS sequence"/>
</dbReference>
<keyword evidence="1" id="KW-0812">Transmembrane</keyword>
<protein>
    <recommendedName>
        <fullName evidence="4">Ig-like domain-containing protein</fullName>
    </recommendedName>
</protein>
<proteinExistence type="predicted"/>
<evidence type="ECO:0000313" key="2">
    <source>
        <dbReference type="EMBL" id="NSI66009.1"/>
    </source>
</evidence>
<dbReference type="AlphaFoldDB" id="A0AB36DIN0"/>
<keyword evidence="1" id="KW-0472">Membrane</keyword>
<dbReference type="EMBL" id="JAAIRY010000022">
    <property type="protein sequence ID" value="NSI66009.1"/>
    <property type="molecule type" value="Genomic_DNA"/>
</dbReference>
<feature type="transmembrane region" description="Helical" evidence="1">
    <location>
        <begin position="7"/>
        <end position="26"/>
    </location>
</feature>
<name>A0AB36DIN0_MEDGN</name>
<accession>A0AB36DIN0</accession>